<feature type="domain" description="FAT" evidence="21">
    <location>
        <begin position="1376"/>
        <end position="1908"/>
    </location>
</feature>
<dbReference type="Proteomes" id="UP000002258">
    <property type="component" value="Chromosome 5"/>
</dbReference>
<evidence type="ECO:0000256" key="12">
    <source>
        <dbReference type="ARBA" id="ARBA00023204"/>
    </source>
</evidence>
<dbReference type="GO" id="GO:0000077">
    <property type="term" value="P:DNA damage checkpoint signaling"/>
    <property type="evidence" value="ECO:0007669"/>
    <property type="project" value="TreeGrafter"/>
</dbReference>
<sequence length="2351" mass="271088">MSSNQHITSAELRLFLDDVDRNIESDEGPHFRRLILYLFSFTNDKLFQLSQSELRDQDEEKLLQRLISTIELVLTKKLHLLNLELNHNDYNKFLANEPSHLLYDWAISFALHHIAKYHNKISILNYLKSFVIQIISLVATKLHSFKYTKQIRTSLMSLMETNLQFLIHNLSSLPNTEIYQSKLIITVHLFSLLNDYDVANRLLLNLSSYQLTFDSYARKIWFVLSEVNSQSKQDSQLVGNLKSITILNLTDNLVLNDCITWNQISLVLEWVIGYIRSELSKGDSTTKFNNFNLNKTISYSLLKVLRLCIEKDIAHNFMYCLNFNKLIIKITTSIEDLHVPALIVKSFHILNYYCNLAINNTSIVASYQTSANNRHIITPFNDKELESLRVQLVDRTSQDTHSIVSQLLSYLENDEMNEAQEAEFSNRYVSPNFNYLEWIQKVRAITVKSGSTDAFSELYSQYMLITALGHFPCLVSNDFNFKVKECTKCGSGPMNKNYYDVIDLNRKPIPDSTEISIYYKEILCKYYLGTKAQFLHDNPLLCCNFLLSVYKLFASYGTPRGLISKEPVFKFTMQLLATNTNRDVRILATRILPLYLLQPKDKVTVQNFKIIFQGISAIEFSPKSKRYLGESTIKAFVELAIVSEGEWLCVLFIKLIDLLGEKNEQHANYVYNGFITIASAKSLAPWRLLYPFLPSIAEIIIKKPRLFSKMTDLLGIARKYFLNRTREYTTPRLLEYYKVDFIQEIADSCSMSKLDLVYKNLPRIIALYLVKDATINERYIMSVLRNISPTFKSVELSNLITNIGETTWYILLQIQVDDSNEKITNEGRIVDALTYVAKVSLDQKRKELPRQMDYVEYLLGDNVLELVQMFSENVHHIKGSKPYLEKVSSLRSIEYIINKNIQVVTAALGQISSCLQATLEIPDFQYYALRCWNVLVHKLPPSHLISLIDIIISLIFQKFQNLDGSSKDLSIEILKRIYEEIKDKYNSYTLYYLSIPFLDHIQEYKPISGFRNVKQMSRITIFSEFTRRIQTNNEYVVQQALYDLLNYCEKYQANCQLEYFREPTLEPYITELVRTILDTSSLFKNKNDHISTSCAKVLSVIGSLDSNKFNFKSVKHQIIVIQDFKDYRENSEFLIDFIETKVLKIFWASNDPMKQLFSAYAMQNFLQVLRLDPKVLTPSSQDHLLAVWNKFSDVAQSTLTPLLASKYYTPPSKYSPLSFPYFKISMKYETWLMEITSDLLKRPSKNIDGDANEAKQTIFQTCSKLIRDQDLSLCQHLLKYVSLSHIVNGNKGATTNIKEEFLNILHFDATSSSPDRIEQLKSCLQSVLEVLDYFNEWVSTATQYLNNYSLDNSEASRIKKNIRYVNDFLGFIPMDLIAIKSAECDSYERTILYLERCYREGKVDDSFMLANLNIGTTLQSMYSSINDYDALNGVLKKFSTSNLSEKLTTFQYNESWSLAQESFQVLGSVGDEESRIGSNTKLLMSLNDNGLYEEVLSTLSAKTSISDISSIPLDWSLVGLQSSIYSGDMYQMKKWLHIVNSLGKPHDVETLVNYELAKGIVFLSEGNRSDFEKAIQNLYGIIGTSLVPSISSSFSRNTNLMNQLHSIYDLTMISQSNNELLTGENEKILEARLGNVDQGFDAQWKILKLHGVTNKIVKREWKISEILLKYSALARKSNRLDISTRSIVQAMALNDERANIEYAKLLWAQGKQTEAIKSLADILEENRFDNQERKADVQLKYAQWLDESNHLSSSAIIKEYNKSVELNPSWEKPYYDLGKYYNKIMESTNDQTGYYEHQTVRHFLKALAVGHSFIFEALPKSITIWLDFAQRKTRSREAERKLNQIVEDIKTCLNTIPLYVWYTAITQLLSRIVHEHQPSFEKLSLIIFNIIREYPRHSLWYVLSHANSNDPTRRERINSVLRKVTNENREYGSIVVNAKELFSSLIKIASFKIPKSPRAKRLSLRQDFKVDNLNNPYTSLVIPVRSNLEIRLPATNTVKFNAFPKSSSITFDGFDDYVNIFFSLQMPRQVTIRGSDNKPYRLMVKRDDTRKDAKVVEFTTMINRLLLSSNEARKRGLQISNYSVIPLAENMGVIEFVTDVQTMKGIAGEQRKRMGRSLNERKIFMKLDDLQKQVKGAKASDPEPLNKLVDVFKKILEDNPPVLHSWFIDQFSDPTAWYLARNQFTRSSAVMSMVGYIIGLGDRHCENILFFKKTGSVLHIDFDCLFDKGETLPTPEIVPFRLTSNMIDAMGICGIEGSFRITCEVTGSLLRENEAPLMNILETLLYDPLLDWKSVQKPEAHLSKVRRKIRGLVNEKEGLPMNIHGQVDVLIQEASSIERLSQMYGGWSAYI</sequence>
<dbReference type="PROSITE" id="PS00916">
    <property type="entry name" value="PI3_4_KINASE_2"/>
    <property type="match status" value="1"/>
</dbReference>
<evidence type="ECO:0000256" key="18">
    <source>
        <dbReference type="ARBA" id="ARBA00047899"/>
    </source>
</evidence>
<dbReference type="PROSITE" id="PS51190">
    <property type="entry name" value="FATC"/>
    <property type="match status" value="1"/>
</dbReference>
<evidence type="ECO:0000256" key="4">
    <source>
        <dbReference type="ARBA" id="ARBA00021345"/>
    </source>
</evidence>
<evidence type="ECO:0000256" key="13">
    <source>
        <dbReference type="ARBA" id="ARBA00023242"/>
    </source>
</evidence>
<evidence type="ECO:0000256" key="1">
    <source>
        <dbReference type="ARBA" id="ARBA00004123"/>
    </source>
</evidence>
<dbReference type="GO" id="GO:0000723">
    <property type="term" value="P:telomere maintenance"/>
    <property type="evidence" value="ECO:0007669"/>
    <property type="project" value="TreeGrafter"/>
</dbReference>
<organism evidence="23 24">
    <name type="scientific">Scheffersomyces stipitis (strain ATCC 58785 / CBS 6054 / NBRC 10063 / NRRL Y-11545)</name>
    <name type="common">Yeast</name>
    <name type="synonym">Pichia stipitis</name>
    <dbReference type="NCBI Taxonomy" id="322104"/>
    <lineage>
        <taxon>Eukaryota</taxon>
        <taxon>Fungi</taxon>
        <taxon>Dikarya</taxon>
        <taxon>Ascomycota</taxon>
        <taxon>Saccharomycotina</taxon>
        <taxon>Pichiomycetes</taxon>
        <taxon>Debaryomycetaceae</taxon>
        <taxon>Scheffersomyces</taxon>
    </lineage>
</organism>
<dbReference type="Pfam" id="PF02259">
    <property type="entry name" value="FAT"/>
    <property type="match status" value="1"/>
</dbReference>
<evidence type="ECO:0000256" key="5">
    <source>
        <dbReference type="ARBA" id="ARBA00022527"/>
    </source>
</evidence>
<dbReference type="InterPro" id="IPR036940">
    <property type="entry name" value="PI3/4_kinase_cat_sf"/>
</dbReference>
<feature type="domain" description="FATC" evidence="22">
    <location>
        <begin position="2319"/>
        <end position="2351"/>
    </location>
</feature>
<dbReference type="EC" id="2.7.11.1" evidence="3"/>
<dbReference type="STRING" id="322104.A3LVH6"/>
<evidence type="ECO:0000256" key="9">
    <source>
        <dbReference type="ARBA" id="ARBA00022777"/>
    </source>
</evidence>
<dbReference type="SMART" id="SM01343">
    <property type="entry name" value="FATC"/>
    <property type="match status" value="1"/>
</dbReference>
<keyword evidence="5" id="KW-0723">Serine/threonine-protein kinase</keyword>
<dbReference type="GO" id="GO:0051321">
    <property type="term" value="P:meiotic cell cycle"/>
    <property type="evidence" value="ECO:0007669"/>
    <property type="project" value="UniProtKB-KW"/>
</dbReference>
<evidence type="ECO:0000259" key="22">
    <source>
        <dbReference type="PROSITE" id="PS51190"/>
    </source>
</evidence>
<dbReference type="Pfam" id="PF25385">
    <property type="entry name" value="HEAT_MEC1_N"/>
    <property type="match status" value="1"/>
</dbReference>
<evidence type="ECO:0000259" key="21">
    <source>
        <dbReference type="PROSITE" id="PS51189"/>
    </source>
</evidence>
<dbReference type="Pfam" id="PF23593">
    <property type="entry name" value="HEAT_ATR"/>
    <property type="match status" value="1"/>
</dbReference>
<dbReference type="InterPro" id="IPR050517">
    <property type="entry name" value="DDR_Repair_Kinase"/>
</dbReference>
<evidence type="ECO:0000256" key="14">
    <source>
        <dbReference type="ARBA" id="ARBA00023254"/>
    </source>
</evidence>
<dbReference type="GO" id="GO:0006325">
    <property type="term" value="P:chromatin organization"/>
    <property type="evidence" value="ECO:0007669"/>
    <property type="project" value="UniProtKB-KW"/>
</dbReference>
<evidence type="ECO:0000256" key="8">
    <source>
        <dbReference type="ARBA" id="ARBA00022763"/>
    </source>
</evidence>
<comment type="similarity">
    <text evidence="2">Belongs to the PI3/PI4-kinase family. ATM subfamily.</text>
</comment>
<protein>
    <recommendedName>
        <fullName evidence="4">Serine/threonine-protein kinase MEC1</fullName>
        <ecNumber evidence="3">2.7.11.1</ecNumber>
    </recommendedName>
    <alternativeName>
        <fullName evidence="17">ATR homolog</fullName>
    </alternativeName>
    <alternativeName>
        <fullName evidence="16">DNA-damage checkpoint kinase MEC1</fullName>
    </alternativeName>
    <alternativeName>
        <fullName evidence="15">Mitosis entry checkpoint protein 1</fullName>
    </alternativeName>
</protein>
<dbReference type="PANTHER" id="PTHR11139">
    <property type="entry name" value="ATAXIA TELANGIECTASIA MUTATED ATM -RELATED"/>
    <property type="match status" value="1"/>
</dbReference>
<dbReference type="OrthoDB" id="381190at2759"/>
<accession>A3LVH6</accession>
<evidence type="ECO:0000256" key="15">
    <source>
        <dbReference type="ARBA" id="ARBA00029679"/>
    </source>
</evidence>
<dbReference type="GO" id="GO:0005524">
    <property type="term" value="F:ATP binding"/>
    <property type="evidence" value="ECO:0007669"/>
    <property type="project" value="UniProtKB-KW"/>
</dbReference>
<evidence type="ECO:0000256" key="19">
    <source>
        <dbReference type="ARBA" id="ARBA00048679"/>
    </source>
</evidence>
<dbReference type="PROSITE" id="PS51189">
    <property type="entry name" value="FAT"/>
    <property type="match status" value="1"/>
</dbReference>
<dbReference type="InterPro" id="IPR000403">
    <property type="entry name" value="PI3/4_kinase_cat_dom"/>
</dbReference>
<dbReference type="InterPro" id="IPR003151">
    <property type="entry name" value="PIK-rel_kinase_FAT"/>
</dbReference>
<keyword evidence="14" id="KW-0469">Meiosis</keyword>
<reference evidence="23 24" key="1">
    <citation type="journal article" date="2007" name="Nat. Biotechnol.">
        <title>Genome sequence of the lignocellulose-bioconverting and xylose-fermenting yeast Pichia stipitis.</title>
        <authorList>
            <person name="Jeffries T.W."/>
            <person name="Grigoriev I.V."/>
            <person name="Grimwood J."/>
            <person name="Laplaza J.M."/>
            <person name="Aerts A."/>
            <person name="Salamov A."/>
            <person name="Schmutz J."/>
            <person name="Lindquist E."/>
            <person name="Dehal P."/>
            <person name="Shapiro H."/>
            <person name="Jin Y.S."/>
            <person name="Passoth V."/>
            <person name="Richardson P.M."/>
        </authorList>
    </citation>
    <scope>NUCLEOTIDE SEQUENCE [LARGE SCALE GENOMIC DNA]</scope>
    <source>
        <strain evidence="24">ATCC 58785 / CBS 6054 / NBRC 10063 / NRRL Y-11545</strain>
    </source>
</reference>
<dbReference type="InterPro" id="IPR018936">
    <property type="entry name" value="PI3/4_kinase_CS"/>
</dbReference>
<dbReference type="Gene3D" id="1.25.40.10">
    <property type="entry name" value="Tetratricopeptide repeat domain"/>
    <property type="match status" value="1"/>
</dbReference>
<evidence type="ECO:0000256" key="6">
    <source>
        <dbReference type="ARBA" id="ARBA00022679"/>
    </source>
</evidence>
<keyword evidence="12" id="KW-0234">DNA repair</keyword>
<evidence type="ECO:0000313" key="23">
    <source>
        <dbReference type="EMBL" id="ABN66780.2"/>
    </source>
</evidence>
<dbReference type="InterPro" id="IPR014009">
    <property type="entry name" value="PIK_FAT"/>
</dbReference>
<dbReference type="OMA" id="SMYIGWC"/>
<evidence type="ECO:0000313" key="24">
    <source>
        <dbReference type="Proteomes" id="UP000002258"/>
    </source>
</evidence>
<dbReference type="GO" id="GO:0005634">
    <property type="term" value="C:nucleus"/>
    <property type="evidence" value="ECO:0007669"/>
    <property type="project" value="UniProtKB-SubCell"/>
</dbReference>
<evidence type="ECO:0000256" key="16">
    <source>
        <dbReference type="ARBA" id="ARBA00030459"/>
    </source>
</evidence>
<dbReference type="FunFam" id="1.10.1070.11:FF:000033">
    <property type="entry name" value="Serine/threonine-protein kinase MEC1"/>
    <property type="match status" value="1"/>
</dbReference>
<comment type="catalytic activity">
    <reaction evidence="18">
        <text>L-threonyl-[protein] + ATP = O-phospho-L-threonyl-[protein] + ADP + H(+)</text>
        <dbReference type="Rhea" id="RHEA:46608"/>
        <dbReference type="Rhea" id="RHEA-COMP:11060"/>
        <dbReference type="Rhea" id="RHEA-COMP:11605"/>
        <dbReference type="ChEBI" id="CHEBI:15378"/>
        <dbReference type="ChEBI" id="CHEBI:30013"/>
        <dbReference type="ChEBI" id="CHEBI:30616"/>
        <dbReference type="ChEBI" id="CHEBI:61977"/>
        <dbReference type="ChEBI" id="CHEBI:456216"/>
        <dbReference type="EC" id="2.7.11.1"/>
    </reaction>
</comment>
<dbReference type="SUPFAM" id="SSF48452">
    <property type="entry name" value="TPR-like"/>
    <property type="match status" value="1"/>
</dbReference>
<dbReference type="InterPro" id="IPR056802">
    <property type="entry name" value="ATR-like_M-HEAT"/>
</dbReference>
<dbReference type="CDD" id="cd00892">
    <property type="entry name" value="PIKKc_ATR"/>
    <property type="match status" value="1"/>
</dbReference>
<dbReference type="Gene3D" id="3.30.1010.10">
    <property type="entry name" value="Phosphatidylinositol 3-kinase Catalytic Subunit, Chain A, domain 4"/>
    <property type="match status" value="1"/>
</dbReference>
<dbReference type="Pfam" id="PF02260">
    <property type="entry name" value="FATC"/>
    <property type="match status" value="1"/>
</dbReference>
<dbReference type="RefSeq" id="XP_001384809.2">
    <property type="nucleotide sequence ID" value="XM_001384772.1"/>
</dbReference>
<dbReference type="SMART" id="SM00146">
    <property type="entry name" value="PI3Kc"/>
    <property type="match status" value="1"/>
</dbReference>
<evidence type="ECO:0000256" key="10">
    <source>
        <dbReference type="ARBA" id="ARBA00022840"/>
    </source>
</evidence>
<dbReference type="InterPro" id="IPR058681">
    <property type="entry name" value="HEAT_MEC1_N"/>
</dbReference>
<dbReference type="InterPro" id="IPR016024">
    <property type="entry name" value="ARM-type_fold"/>
</dbReference>
<dbReference type="SUPFAM" id="SSF48371">
    <property type="entry name" value="ARM repeat"/>
    <property type="match status" value="1"/>
</dbReference>
<evidence type="ECO:0000256" key="2">
    <source>
        <dbReference type="ARBA" id="ARBA00010769"/>
    </source>
</evidence>
<dbReference type="Pfam" id="PF25030">
    <property type="entry name" value="M-HEAT_ATR"/>
    <property type="match status" value="1"/>
</dbReference>
<dbReference type="eggNOG" id="KOG0890">
    <property type="taxonomic scope" value="Eukaryota"/>
</dbReference>
<evidence type="ECO:0000256" key="11">
    <source>
        <dbReference type="ARBA" id="ARBA00022853"/>
    </source>
</evidence>
<keyword evidence="11" id="KW-0156">Chromatin regulator</keyword>
<dbReference type="InterPro" id="IPR012993">
    <property type="entry name" value="UME"/>
</dbReference>
<dbReference type="PROSITE" id="PS50290">
    <property type="entry name" value="PI3_4_KINASE_3"/>
    <property type="match status" value="1"/>
</dbReference>
<dbReference type="Pfam" id="PF08064">
    <property type="entry name" value="UME"/>
    <property type="match status" value="1"/>
</dbReference>
<evidence type="ECO:0000256" key="3">
    <source>
        <dbReference type="ARBA" id="ARBA00012513"/>
    </source>
</evidence>
<dbReference type="SUPFAM" id="SSF56112">
    <property type="entry name" value="Protein kinase-like (PK-like)"/>
    <property type="match status" value="1"/>
</dbReference>
<comment type="catalytic activity">
    <reaction evidence="19">
        <text>L-seryl-[protein] + ATP = O-phospho-L-seryl-[protein] + ADP + H(+)</text>
        <dbReference type="Rhea" id="RHEA:17989"/>
        <dbReference type="Rhea" id="RHEA-COMP:9863"/>
        <dbReference type="Rhea" id="RHEA-COMP:11604"/>
        <dbReference type="ChEBI" id="CHEBI:15378"/>
        <dbReference type="ChEBI" id="CHEBI:29999"/>
        <dbReference type="ChEBI" id="CHEBI:30616"/>
        <dbReference type="ChEBI" id="CHEBI:83421"/>
        <dbReference type="ChEBI" id="CHEBI:456216"/>
        <dbReference type="EC" id="2.7.11.1"/>
    </reaction>
</comment>
<evidence type="ECO:0000256" key="17">
    <source>
        <dbReference type="ARBA" id="ARBA00033001"/>
    </source>
</evidence>
<dbReference type="GO" id="GO:0005694">
    <property type="term" value="C:chromosome"/>
    <property type="evidence" value="ECO:0007669"/>
    <property type="project" value="TreeGrafter"/>
</dbReference>
<evidence type="ECO:0000259" key="20">
    <source>
        <dbReference type="PROSITE" id="PS50290"/>
    </source>
</evidence>
<dbReference type="PANTHER" id="PTHR11139:SF125">
    <property type="entry name" value="SERINE_THREONINE-PROTEIN KINASE MEC1"/>
    <property type="match status" value="1"/>
</dbReference>
<dbReference type="GO" id="GO:0006281">
    <property type="term" value="P:DNA repair"/>
    <property type="evidence" value="ECO:0007669"/>
    <property type="project" value="UniProtKB-KW"/>
</dbReference>
<dbReference type="Gene3D" id="1.10.1070.11">
    <property type="entry name" value="Phosphatidylinositol 3-/4-kinase, catalytic domain"/>
    <property type="match status" value="1"/>
</dbReference>
<dbReference type="HOGENOM" id="CLU_000178_4_0_1"/>
<dbReference type="InterPro" id="IPR003152">
    <property type="entry name" value="FATC_dom"/>
</dbReference>
<dbReference type="GO" id="GO:0106310">
    <property type="term" value="F:protein serine kinase activity"/>
    <property type="evidence" value="ECO:0007669"/>
    <property type="project" value="RHEA"/>
</dbReference>
<evidence type="ECO:0000256" key="7">
    <source>
        <dbReference type="ARBA" id="ARBA00022741"/>
    </source>
</evidence>
<dbReference type="InterPro" id="IPR057564">
    <property type="entry name" value="HEAT_ATR"/>
</dbReference>
<keyword evidence="9" id="KW-0418">Kinase</keyword>
<comment type="subcellular location">
    <subcellularLocation>
        <location evidence="1">Nucleus</location>
    </subcellularLocation>
</comment>
<dbReference type="GO" id="GO:0004674">
    <property type="term" value="F:protein serine/threonine kinase activity"/>
    <property type="evidence" value="ECO:0007669"/>
    <property type="project" value="UniProtKB-KW"/>
</dbReference>
<keyword evidence="8" id="KW-0227">DNA damage</keyword>
<dbReference type="InterPro" id="IPR011009">
    <property type="entry name" value="Kinase-like_dom_sf"/>
</dbReference>
<dbReference type="FunCoup" id="A3LVH6">
    <property type="interactions" value="1248"/>
</dbReference>
<keyword evidence="13" id="KW-0539">Nucleus</keyword>
<keyword evidence="7" id="KW-0547">Nucleotide-binding</keyword>
<dbReference type="GeneID" id="4839417"/>
<proteinExistence type="inferred from homology"/>
<feature type="domain" description="PI3K/PI4K catalytic" evidence="20">
    <location>
        <begin position="2014"/>
        <end position="2335"/>
    </location>
</feature>
<name>A3LVH6_PICST</name>
<keyword evidence="24" id="KW-1185">Reference proteome</keyword>
<dbReference type="Pfam" id="PF00454">
    <property type="entry name" value="PI3_PI4_kinase"/>
    <property type="match status" value="1"/>
</dbReference>
<dbReference type="SMART" id="SM00802">
    <property type="entry name" value="UME"/>
    <property type="match status" value="1"/>
</dbReference>
<gene>
    <name evidence="23" type="primary">MEC1</name>
    <name evidence="23" type="ORF">PICST_32127</name>
</gene>
<keyword evidence="6 23" id="KW-0808">Transferase</keyword>
<dbReference type="InParanoid" id="A3LVH6"/>
<dbReference type="InterPro" id="IPR011990">
    <property type="entry name" value="TPR-like_helical_dom_sf"/>
</dbReference>
<dbReference type="KEGG" id="pic:PICST_32127"/>
<dbReference type="EMBL" id="CP000499">
    <property type="protein sequence ID" value="ABN66780.2"/>
    <property type="molecule type" value="Genomic_DNA"/>
</dbReference>
<keyword evidence="10" id="KW-0067">ATP-binding</keyword>